<evidence type="ECO:0000313" key="3">
    <source>
        <dbReference type="Proteomes" id="UP000635606"/>
    </source>
</evidence>
<name>A0A8J3ZWD7_9ACTN</name>
<dbReference type="EMBL" id="BOPH01000073">
    <property type="protein sequence ID" value="GIJ70192.1"/>
    <property type="molecule type" value="Genomic_DNA"/>
</dbReference>
<evidence type="ECO:0000259" key="1">
    <source>
        <dbReference type="Pfam" id="PF09860"/>
    </source>
</evidence>
<gene>
    <name evidence="2" type="ORF">Voc01_051090</name>
</gene>
<protein>
    <recommendedName>
        <fullName evidence="1">DUF2087 domain-containing protein</fullName>
    </recommendedName>
</protein>
<keyword evidence="3" id="KW-1185">Reference proteome</keyword>
<reference evidence="2" key="1">
    <citation type="submission" date="2021-01" db="EMBL/GenBank/DDBJ databases">
        <title>Whole genome shotgun sequence of Virgisporangium ochraceum NBRC 16418.</title>
        <authorList>
            <person name="Komaki H."/>
            <person name="Tamura T."/>
        </authorList>
    </citation>
    <scope>NUCLEOTIDE SEQUENCE</scope>
    <source>
        <strain evidence="2">NBRC 16418</strain>
    </source>
</reference>
<proteinExistence type="predicted"/>
<evidence type="ECO:0000313" key="2">
    <source>
        <dbReference type="EMBL" id="GIJ70192.1"/>
    </source>
</evidence>
<organism evidence="2 3">
    <name type="scientific">Virgisporangium ochraceum</name>
    <dbReference type="NCBI Taxonomy" id="65505"/>
    <lineage>
        <taxon>Bacteria</taxon>
        <taxon>Bacillati</taxon>
        <taxon>Actinomycetota</taxon>
        <taxon>Actinomycetes</taxon>
        <taxon>Micromonosporales</taxon>
        <taxon>Micromonosporaceae</taxon>
        <taxon>Virgisporangium</taxon>
    </lineage>
</organism>
<dbReference type="Pfam" id="PF09860">
    <property type="entry name" value="DUF2087"/>
    <property type="match status" value="1"/>
</dbReference>
<sequence>MRPDVLCGQLAEPDRLRVFAAVVLGASAPADVVNATALPMRTVMAALRRLEQGGLVGSAGGALVAEVSAFKDAVREHGTHAEPAEPMDPDRQRDAVLRTFIVDGRIPQLPSAWAKRRVVLEHIVLAFEPGVRYPEKEVNAVLRAWNDDYAALRRYLIDESLMEREKGEYWRTGGYVDVV</sequence>
<dbReference type="AlphaFoldDB" id="A0A8J3ZWD7"/>
<feature type="domain" description="DUF2087" evidence="1">
    <location>
        <begin position="105"/>
        <end position="171"/>
    </location>
</feature>
<dbReference type="InterPro" id="IPR018656">
    <property type="entry name" value="DUF2087"/>
</dbReference>
<comment type="caution">
    <text evidence="2">The sequence shown here is derived from an EMBL/GenBank/DDBJ whole genome shotgun (WGS) entry which is preliminary data.</text>
</comment>
<accession>A0A8J3ZWD7</accession>
<dbReference type="RefSeq" id="WP_203930097.1">
    <property type="nucleotide sequence ID" value="NZ_BOPH01000073.1"/>
</dbReference>
<dbReference type="Proteomes" id="UP000635606">
    <property type="component" value="Unassembled WGS sequence"/>
</dbReference>